<evidence type="ECO:0000313" key="12">
    <source>
        <dbReference type="Proteomes" id="UP000289691"/>
    </source>
</evidence>
<dbReference type="CDD" id="cd00130">
    <property type="entry name" value="PAS"/>
    <property type="match status" value="3"/>
</dbReference>
<proteinExistence type="predicted"/>
<dbReference type="SUPFAM" id="SSF47384">
    <property type="entry name" value="Homodimeric domain of signal transducing histidine kinase"/>
    <property type="match status" value="1"/>
</dbReference>
<dbReference type="InterPro" id="IPR000700">
    <property type="entry name" value="PAS-assoc_C"/>
</dbReference>
<dbReference type="Pfam" id="PF00072">
    <property type="entry name" value="Response_reg"/>
    <property type="match status" value="1"/>
</dbReference>
<evidence type="ECO:0000259" key="8">
    <source>
        <dbReference type="PROSITE" id="PS50110"/>
    </source>
</evidence>
<dbReference type="SUPFAM" id="SSF55785">
    <property type="entry name" value="PYP-like sensor domain (PAS domain)"/>
    <property type="match status" value="4"/>
</dbReference>
<evidence type="ECO:0000259" key="7">
    <source>
        <dbReference type="PROSITE" id="PS50109"/>
    </source>
</evidence>
<feature type="domain" description="Histidine kinase" evidence="7">
    <location>
        <begin position="642"/>
        <end position="834"/>
    </location>
</feature>
<dbReference type="EMBL" id="RDFA01000007">
    <property type="protein sequence ID" value="RXK47043.1"/>
    <property type="molecule type" value="Genomic_DNA"/>
</dbReference>
<dbReference type="SUPFAM" id="SSF55874">
    <property type="entry name" value="ATPase domain of HSP90 chaperone/DNA topoisomerase II/histidine kinase"/>
    <property type="match status" value="1"/>
</dbReference>
<dbReference type="GO" id="GO:0000155">
    <property type="term" value="F:phosphorelay sensor kinase activity"/>
    <property type="evidence" value="ECO:0007669"/>
    <property type="project" value="InterPro"/>
</dbReference>
<dbReference type="Gene3D" id="1.10.287.130">
    <property type="match status" value="1"/>
</dbReference>
<feature type="domain" description="Response regulatory" evidence="8">
    <location>
        <begin position="10"/>
        <end position="126"/>
    </location>
</feature>
<dbReference type="InterPro" id="IPR036890">
    <property type="entry name" value="HATPase_C_sf"/>
</dbReference>
<feature type="domain" description="PAS" evidence="9">
    <location>
        <begin position="267"/>
        <end position="337"/>
    </location>
</feature>
<dbReference type="CDD" id="cd00075">
    <property type="entry name" value="HATPase"/>
    <property type="match status" value="1"/>
</dbReference>
<reference evidence="11 12" key="1">
    <citation type="submission" date="2019-01" db="EMBL/GenBank/DDBJ databases">
        <title>Halorientalis sp. F13-25 a new haloarchaeum isolated from hypersaline water.</title>
        <authorList>
            <person name="Ana D.-V."/>
            <person name="Cristina S.-P."/>
            <person name="Antonio V."/>
        </authorList>
    </citation>
    <scope>NUCLEOTIDE SEQUENCE [LARGE SCALE GENOMIC DNA]</scope>
    <source>
        <strain evidence="11 12">F13-25</strain>
    </source>
</reference>
<dbReference type="SMART" id="SM00388">
    <property type="entry name" value="HisKA"/>
    <property type="match status" value="1"/>
</dbReference>
<dbReference type="InterPro" id="IPR001610">
    <property type="entry name" value="PAC"/>
</dbReference>
<feature type="domain" description="PAS" evidence="9">
    <location>
        <begin position="385"/>
        <end position="455"/>
    </location>
</feature>
<dbReference type="NCBIfam" id="TIGR00229">
    <property type="entry name" value="sensory_box"/>
    <property type="match status" value="4"/>
</dbReference>
<dbReference type="Pfam" id="PF08447">
    <property type="entry name" value="PAS_3"/>
    <property type="match status" value="1"/>
</dbReference>
<dbReference type="InterPro" id="IPR036097">
    <property type="entry name" value="HisK_dim/P_sf"/>
</dbReference>
<feature type="domain" description="PAC" evidence="10">
    <location>
        <begin position="459"/>
        <end position="510"/>
    </location>
</feature>
<feature type="domain" description="PAC" evidence="10">
    <location>
        <begin position="339"/>
        <end position="391"/>
    </location>
</feature>
<dbReference type="Pfam" id="PF08448">
    <property type="entry name" value="PAS_4"/>
    <property type="match status" value="3"/>
</dbReference>
<dbReference type="EC" id="2.7.13.3" evidence="2"/>
<dbReference type="Pfam" id="PF02518">
    <property type="entry name" value="HATPase_c"/>
    <property type="match status" value="1"/>
</dbReference>
<dbReference type="InterPro" id="IPR013655">
    <property type="entry name" value="PAS_fold_3"/>
</dbReference>
<dbReference type="Gene3D" id="3.30.450.20">
    <property type="entry name" value="PAS domain"/>
    <property type="match status" value="4"/>
</dbReference>
<keyword evidence="12" id="KW-1185">Reference proteome</keyword>
<name>A0A498KRR2_9EURY</name>
<evidence type="ECO:0000256" key="1">
    <source>
        <dbReference type="ARBA" id="ARBA00000085"/>
    </source>
</evidence>
<dbReference type="SMART" id="SM00086">
    <property type="entry name" value="PAC"/>
    <property type="match status" value="4"/>
</dbReference>
<evidence type="ECO:0000256" key="4">
    <source>
        <dbReference type="ARBA" id="ARBA00022679"/>
    </source>
</evidence>
<dbReference type="Gene3D" id="3.40.50.2300">
    <property type="match status" value="1"/>
</dbReference>
<evidence type="ECO:0000256" key="5">
    <source>
        <dbReference type="ARBA" id="ARBA00022777"/>
    </source>
</evidence>
<dbReference type="SMART" id="SM00091">
    <property type="entry name" value="PAS"/>
    <property type="match status" value="3"/>
</dbReference>
<dbReference type="OrthoDB" id="8127at2157"/>
<feature type="domain" description="PAS" evidence="9">
    <location>
        <begin position="140"/>
        <end position="212"/>
    </location>
</feature>
<dbReference type="SMART" id="SM00387">
    <property type="entry name" value="HATPase_c"/>
    <property type="match status" value="1"/>
</dbReference>
<accession>A0A498KRR2</accession>
<dbReference type="SUPFAM" id="SSF52172">
    <property type="entry name" value="CheY-like"/>
    <property type="match status" value="1"/>
</dbReference>
<evidence type="ECO:0000256" key="3">
    <source>
        <dbReference type="ARBA" id="ARBA00022553"/>
    </source>
</evidence>
<evidence type="ECO:0000256" key="2">
    <source>
        <dbReference type="ARBA" id="ARBA00012438"/>
    </source>
</evidence>
<dbReference type="InterPro" id="IPR052162">
    <property type="entry name" value="Sensor_kinase/Photoreceptor"/>
</dbReference>
<dbReference type="InterPro" id="IPR001789">
    <property type="entry name" value="Sig_transdc_resp-reg_receiver"/>
</dbReference>
<dbReference type="PROSITE" id="PS50112">
    <property type="entry name" value="PAS"/>
    <property type="match status" value="3"/>
</dbReference>
<gene>
    <name evidence="11" type="ORF">EAF64_18080</name>
</gene>
<organism evidence="11 12">
    <name type="scientific">Halorientalis pallida</name>
    <dbReference type="NCBI Taxonomy" id="2479928"/>
    <lineage>
        <taxon>Archaea</taxon>
        <taxon>Methanobacteriati</taxon>
        <taxon>Methanobacteriota</taxon>
        <taxon>Stenosarchaea group</taxon>
        <taxon>Halobacteria</taxon>
        <taxon>Halobacteriales</taxon>
        <taxon>Haloarculaceae</taxon>
        <taxon>Halorientalis</taxon>
    </lineage>
</organism>
<dbReference type="PANTHER" id="PTHR43304">
    <property type="entry name" value="PHYTOCHROME-LIKE PROTEIN CPH1"/>
    <property type="match status" value="1"/>
</dbReference>
<dbReference type="Gene3D" id="3.30.565.10">
    <property type="entry name" value="Histidine kinase-like ATPase, C-terminal domain"/>
    <property type="match status" value="1"/>
</dbReference>
<feature type="domain" description="PAC" evidence="10">
    <location>
        <begin position="215"/>
        <end position="266"/>
    </location>
</feature>
<dbReference type="CDD" id="cd00156">
    <property type="entry name" value="REC"/>
    <property type="match status" value="1"/>
</dbReference>
<evidence type="ECO:0000256" key="6">
    <source>
        <dbReference type="PROSITE-ProRule" id="PRU00169"/>
    </source>
</evidence>
<dbReference type="InterPro" id="IPR005467">
    <property type="entry name" value="His_kinase_dom"/>
</dbReference>
<dbReference type="InterPro" id="IPR003661">
    <property type="entry name" value="HisK_dim/P_dom"/>
</dbReference>
<feature type="modified residue" description="4-aspartylphosphate" evidence="6">
    <location>
        <position position="61"/>
    </location>
</feature>
<dbReference type="PANTHER" id="PTHR43304:SF1">
    <property type="entry name" value="PAC DOMAIN-CONTAINING PROTEIN"/>
    <property type="match status" value="1"/>
</dbReference>
<dbReference type="CDD" id="cd00082">
    <property type="entry name" value="HisKA"/>
    <property type="match status" value="1"/>
</dbReference>
<protein>
    <recommendedName>
        <fullName evidence="2">histidine kinase</fullName>
        <ecNumber evidence="2">2.7.13.3</ecNumber>
    </recommendedName>
</protein>
<dbReference type="Pfam" id="PF00512">
    <property type="entry name" value="HisKA"/>
    <property type="match status" value="1"/>
</dbReference>
<keyword evidence="4" id="KW-0808">Transferase</keyword>
<dbReference type="InterPro" id="IPR035965">
    <property type="entry name" value="PAS-like_dom_sf"/>
</dbReference>
<dbReference type="AlphaFoldDB" id="A0A498KRR2"/>
<sequence>MHLRFQQKIQILHVDDEPSITDLTATFLEREDDQFSVETATSADEGLEVVTDRQPDCIVSDYNMPGMDGLEFLQTVREDYPDIPFILFTGKGSEEVASEAIAADVTGYLQKGSGTERYELLANRIRNAVEARRETKRADRQQQLMRLTEFAGNTGGFELNLDSGNLLLTDGTRRLVGLPEGAHHSLEEAIELYHPNDQPDVRQTLNRAAETGEHTRGTWRLQTLDGDERLVDVTITPAAESGDVTTLRGAVHDITERKERERELRAERRFIEQALDALEEVFYVLDTKGTIRRWNERAREITSHTGQALGDMQAIELFPESERETIADAIETTLADGQATVEADLRTADGDRRPYEFTGARLTDEDGTVTGLVGVGRDLSERRQRERRFQALVEESNDIISILDADGVFQYQSPSIKRILGYDPEETIGDTAWEYIHPDDREAVLDTFEEWVTNPEMTATVEYRAQHADGSWRWIEARGNNQPDNPAVEGYVVNSWDITGRRERENELQDIKRQYQTLVENFPDGAVFLYDRGLRVVRAGGSELSEAGLSLEEIEGSTPHTRYPPEIAEELVRNIENALAGESHRFEQEYQGEHYRIQTAPVRAGDGEITHAMAVSQNITDQVEDRQELEHQNEWLEEFTSVVSHDLRNPLNVAQARATVLQDRCCDDESQEHLSKTVTALERMESIIEDTLALARQGDTVAEMAPIQITSLVEQCWEGVETAGATFQIADEFTLRGDRERLRHIFENLFSNAVEHGGDDVTVRVGRAGKGRFYVEDDGPGIPPNDRKTVFEAGNTSATGGTCFGLTIVKRIAEAHGWGVSITEGRDSGARFEFNTVKMISE</sequence>
<evidence type="ECO:0000313" key="11">
    <source>
        <dbReference type="EMBL" id="RXK47043.1"/>
    </source>
</evidence>
<keyword evidence="5" id="KW-0418">Kinase</keyword>
<comment type="caution">
    <text evidence="11">The sequence shown here is derived from an EMBL/GenBank/DDBJ whole genome shotgun (WGS) entry which is preliminary data.</text>
</comment>
<keyword evidence="3 6" id="KW-0597">Phosphoprotein</keyword>
<dbReference type="InterPro" id="IPR011006">
    <property type="entry name" value="CheY-like_superfamily"/>
</dbReference>
<dbReference type="RefSeq" id="WP_129070376.1">
    <property type="nucleotide sequence ID" value="NZ_RDFA01000007.1"/>
</dbReference>
<dbReference type="InterPro" id="IPR000014">
    <property type="entry name" value="PAS"/>
</dbReference>
<dbReference type="PROSITE" id="PS50109">
    <property type="entry name" value="HIS_KIN"/>
    <property type="match status" value="1"/>
</dbReference>
<dbReference type="SMART" id="SM00448">
    <property type="entry name" value="REC"/>
    <property type="match status" value="1"/>
</dbReference>
<evidence type="ECO:0000259" key="10">
    <source>
        <dbReference type="PROSITE" id="PS50113"/>
    </source>
</evidence>
<comment type="catalytic activity">
    <reaction evidence="1">
        <text>ATP + protein L-histidine = ADP + protein N-phospho-L-histidine.</text>
        <dbReference type="EC" id="2.7.13.3"/>
    </reaction>
</comment>
<evidence type="ECO:0000259" key="9">
    <source>
        <dbReference type="PROSITE" id="PS50112"/>
    </source>
</evidence>
<dbReference type="PROSITE" id="PS50113">
    <property type="entry name" value="PAC"/>
    <property type="match status" value="3"/>
</dbReference>
<dbReference type="InterPro" id="IPR003594">
    <property type="entry name" value="HATPase_dom"/>
</dbReference>
<dbReference type="Proteomes" id="UP000289691">
    <property type="component" value="Unassembled WGS sequence"/>
</dbReference>
<dbReference type="InterPro" id="IPR013656">
    <property type="entry name" value="PAS_4"/>
</dbReference>
<dbReference type="PROSITE" id="PS50110">
    <property type="entry name" value="RESPONSE_REGULATORY"/>
    <property type="match status" value="1"/>
</dbReference>